<dbReference type="EMBL" id="KB467832">
    <property type="protein sequence ID" value="PCH34690.1"/>
    <property type="molecule type" value="Genomic_DNA"/>
</dbReference>
<gene>
    <name evidence="7" type="ORF">WOLCODRAFT_78616</name>
</gene>
<sequence length="83" mass="8346">QCNTGPVQCCDSLERASAPRASSLLAALGVMLGDEDTLVGMGCSNAGVDVLGGNSCDATPVCCENNTFNGLINIGCSPIIINL</sequence>
<keyword evidence="5 6" id="KW-1015">Disulfide bond</keyword>
<dbReference type="Pfam" id="PF01185">
    <property type="entry name" value="Hydrophobin"/>
    <property type="match status" value="1"/>
</dbReference>
<feature type="non-terminal residue" evidence="7">
    <location>
        <position position="1"/>
    </location>
</feature>
<comment type="subcellular location">
    <subcellularLocation>
        <location evidence="1 6">Secreted</location>
        <location evidence="1 6">Cell wall</location>
    </subcellularLocation>
</comment>
<dbReference type="Proteomes" id="UP000218811">
    <property type="component" value="Unassembled WGS sequence"/>
</dbReference>
<accession>A0A2H3IXG6</accession>
<evidence type="ECO:0000256" key="2">
    <source>
        <dbReference type="ARBA" id="ARBA00010446"/>
    </source>
</evidence>
<keyword evidence="6" id="KW-0732">Signal</keyword>
<evidence type="ECO:0000256" key="1">
    <source>
        <dbReference type="ARBA" id="ARBA00004191"/>
    </source>
</evidence>
<dbReference type="OMA" id="PITCCED"/>
<comment type="similarity">
    <text evidence="2 6">Belongs to the fungal hydrophobin family.</text>
</comment>
<organism evidence="7 8">
    <name type="scientific">Wolfiporia cocos (strain MD-104)</name>
    <name type="common">Brown rot fungus</name>
    <dbReference type="NCBI Taxonomy" id="742152"/>
    <lineage>
        <taxon>Eukaryota</taxon>
        <taxon>Fungi</taxon>
        <taxon>Dikarya</taxon>
        <taxon>Basidiomycota</taxon>
        <taxon>Agaricomycotina</taxon>
        <taxon>Agaricomycetes</taxon>
        <taxon>Polyporales</taxon>
        <taxon>Phaeolaceae</taxon>
        <taxon>Wolfiporia</taxon>
    </lineage>
</organism>
<dbReference type="OrthoDB" id="4225815at2759"/>
<keyword evidence="4 6" id="KW-0964">Secreted</keyword>
<dbReference type="InterPro" id="IPR001338">
    <property type="entry name" value="Class_I_Hydrophobin"/>
</dbReference>
<evidence type="ECO:0000256" key="5">
    <source>
        <dbReference type="ARBA" id="ARBA00023157"/>
    </source>
</evidence>
<name>A0A2H3IXG6_WOLCO</name>
<dbReference type="SMART" id="SM00075">
    <property type="entry name" value="HYDRO"/>
    <property type="match status" value="1"/>
</dbReference>
<evidence type="ECO:0000313" key="7">
    <source>
        <dbReference type="EMBL" id="PCH34690.1"/>
    </source>
</evidence>
<dbReference type="GO" id="GO:0005199">
    <property type="term" value="F:structural constituent of cell wall"/>
    <property type="evidence" value="ECO:0007669"/>
    <property type="project" value="InterPro"/>
</dbReference>
<reference evidence="7 8" key="1">
    <citation type="journal article" date="2012" name="Science">
        <title>The Paleozoic origin of enzymatic lignin decomposition reconstructed from 31 fungal genomes.</title>
        <authorList>
            <person name="Floudas D."/>
            <person name="Binder M."/>
            <person name="Riley R."/>
            <person name="Barry K."/>
            <person name="Blanchette R.A."/>
            <person name="Henrissat B."/>
            <person name="Martinez A.T."/>
            <person name="Otillar R."/>
            <person name="Spatafora J.W."/>
            <person name="Yadav J.S."/>
            <person name="Aerts A."/>
            <person name="Benoit I."/>
            <person name="Boyd A."/>
            <person name="Carlson A."/>
            <person name="Copeland A."/>
            <person name="Coutinho P.M."/>
            <person name="de Vries R.P."/>
            <person name="Ferreira P."/>
            <person name="Findley K."/>
            <person name="Foster B."/>
            <person name="Gaskell J."/>
            <person name="Glotzer D."/>
            <person name="Gorecki P."/>
            <person name="Heitman J."/>
            <person name="Hesse C."/>
            <person name="Hori C."/>
            <person name="Igarashi K."/>
            <person name="Jurgens J.A."/>
            <person name="Kallen N."/>
            <person name="Kersten P."/>
            <person name="Kohler A."/>
            <person name="Kuees U."/>
            <person name="Kumar T.K.A."/>
            <person name="Kuo A."/>
            <person name="LaButti K."/>
            <person name="Larrondo L.F."/>
            <person name="Lindquist E."/>
            <person name="Ling A."/>
            <person name="Lombard V."/>
            <person name="Lucas S."/>
            <person name="Lundell T."/>
            <person name="Martin R."/>
            <person name="McLaughlin D.J."/>
            <person name="Morgenstern I."/>
            <person name="Morin E."/>
            <person name="Murat C."/>
            <person name="Nagy L.G."/>
            <person name="Nolan M."/>
            <person name="Ohm R.A."/>
            <person name="Patyshakuliyeva A."/>
            <person name="Rokas A."/>
            <person name="Ruiz-Duenas F.J."/>
            <person name="Sabat G."/>
            <person name="Salamov A."/>
            <person name="Samejima M."/>
            <person name="Schmutz J."/>
            <person name="Slot J.C."/>
            <person name="St John F."/>
            <person name="Stenlid J."/>
            <person name="Sun H."/>
            <person name="Sun S."/>
            <person name="Syed K."/>
            <person name="Tsang A."/>
            <person name="Wiebenga A."/>
            <person name="Young D."/>
            <person name="Pisabarro A."/>
            <person name="Eastwood D.C."/>
            <person name="Martin F."/>
            <person name="Cullen D."/>
            <person name="Grigoriev I.V."/>
            <person name="Hibbett D.S."/>
        </authorList>
    </citation>
    <scope>NUCLEOTIDE SEQUENCE [LARGE SCALE GENOMIC DNA]</scope>
    <source>
        <strain evidence="7 8">MD-104</strain>
    </source>
</reference>
<keyword evidence="3 6" id="KW-0134">Cell wall</keyword>
<evidence type="ECO:0000313" key="8">
    <source>
        <dbReference type="Proteomes" id="UP000218811"/>
    </source>
</evidence>
<dbReference type="AlphaFoldDB" id="A0A2H3IXG6"/>
<dbReference type="CDD" id="cd23507">
    <property type="entry name" value="hydrophobin_I"/>
    <property type="match status" value="1"/>
</dbReference>
<dbReference type="GO" id="GO:0009277">
    <property type="term" value="C:fungal-type cell wall"/>
    <property type="evidence" value="ECO:0007669"/>
    <property type="project" value="InterPro"/>
</dbReference>
<proteinExistence type="inferred from homology"/>
<evidence type="ECO:0000256" key="4">
    <source>
        <dbReference type="ARBA" id="ARBA00022525"/>
    </source>
</evidence>
<evidence type="ECO:0000256" key="3">
    <source>
        <dbReference type="ARBA" id="ARBA00022512"/>
    </source>
</evidence>
<evidence type="ECO:0000256" key="6">
    <source>
        <dbReference type="RuleBase" id="RU365009"/>
    </source>
</evidence>
<protein>
    <recommendedName>
        <fullName evidence="6">Hydrophobin</fullName>
    </recommendedName>
</protein>
<keyword evidence="8" id="KW-1185">Reference proteome</keyword>